<dbReference type="VEuPathDB" id="MicrosporidiaDB:NBO_152g0003"/>
<evidence type="ECO:0000256" key="1">
    <source>
        <dbReference type="SAM" id="MobiDB-lite"/>
    </source>
</evidence>
<proteinExistence type="predicted"/>
<feature type="region of interest" description="Disordered" evidence="1">
    <location>
        <begin position="109"/>
        <end position="141"/>
    </location>
</feature>
<evidence type="ECO:0000313" key="2">
    <source>
        <dbReference type="EMBL" id="EOB13165.1"/>
    </source>
</evidence>
<feature type="region of interest" description="Disordered" evidence="1">
    <location>
        <begin position="1"/>
        <end position="45"/>
    </location>
</feature>
<name>R0MG98_NOSB1</name>
<dbReference type="Proteomes" id="UP000016927">
    <property type="component" value="Unassembled WGS sequence"/>
</dbReference>
<dbReference type="HOGENOM" id="CLU_1825820_0_0_1"/>
<dbReference type="AlphaFoldDB" id="R0MG98"/>
<feature type="compositionally biased region" description="Polar residues" evidence="1">
    <location>
        <begin position="15"/>
        <end position="30"/>
    </location>
</feature>
<accession>R0MG98</accession>
<dbReference type="EMBL" id="KB909060">
    <property type="protein sequence ID" value="EOB13165.1"/>
    <property type="molecule type" value="Genomic_DNA"/>
</dbReference>
<evidence type="ECO:0000313" key="3">
    <source>
        <dbReference type="Proteomes" id="UP000016927"/>
    </source>
</evidence>
<sequence>MNYGNPITPIDPATATGSGQSGQTNFNWSGTRRAAGDGLKTGRRGGWTAGYAVRRRAESGGAGVGTDAGHGLYRQPSAGAENQHPPDSVPLSAGDFCRRVNRGAVQLPLSVNAAPERGGREHHPTVGYRRSPARAADEHGF</sequence>
<reference evidence="2 3" key="1">
    <citation type="journal article" date="2013" name="BMC Genomics">
        <title>Comparative genomics of parasitic silkworm microsporidia reveal an association between genome expansion and host adaptation.</title>
        <authorList>
            <person name="Pan G."/>
            <person name="Xu J."/>
            <person name="Li T."/>
            <person name="Xia Q."/>
            <person name="Liu S.L."/>
            <person name="Zhang G."/>
            <person name="Li S."/>
            <person name="Li C."/>
            <person name="Liu H."/>
            <person name="Yang L."/>
            <person name="Liu T."/>
            <person name="Zhang X."/>
            <person name="Wu Z."/>
            <person name="Fan W."/>
            <person name="Dang X."/>
            <person name="Xiang H."/>
            <person name="Tao M."/>
            <person name="Li Y."/>
            <person name="Hu J."/>
            <person name="Li Z."/>
            <person name="Lin L."/>
            <person name="Luo J."/>
            <person name="Geng L."/>
            <person name="Wang L."/>
            <person name="Long M."/>
            <person name="Wan Y."/>
            <person name="He N."/>
            <person name="Zhang Z."/>
            <person name="Lu C."/>
            <person name="Keeling P.J."/>
            <person name="Wang J."/>
            <person name="Xiang Z."/>
            <person name="Zhou Z."/>
        </authorList>
    </citation>
    <scope>NUCLEOTIDE SEQUENCE [LARGE SCALE GENOMIC DNA]</scope>
    <source>
        <strain evidence="3">CQ1 / CVCC 102059</strain>
    </source>
</reference>
<protein>
    <submittedName>
        <fullName evidence="2">Uncharacterized protein</fullName>
    </submittedName>
</protein>
<feature type="region of interest" description="Disordered" evidence="1">
    <location>
        <begin position="57"/>
        <end position="94"/>
    </location>
</feature>
<keyword evidence="3" id="KW-1185">Reference proteome</keyword>
<organism evidence="2 3">
    <name type="scientific">Nosema bombycis (strain CQ1 / CVCC 102059)</name>
    <name type="common">Microsporidian parasite</name>
    <name type="synonym">Pebrine of silkworm</name>
    <dbReference type="NCBI Taxonomy" id="578461"/>
    <lineage>
        <taxon>Eukaryota</taxon>
        <taxon>Fungi</taxon>
        <taxon>Fungi incertae sedis</taxon>
        <taxon>Microsporidia</taxon>
        <taxon>Nosematidae</taxon>
        <taxon>Nosema</taxon>
    </lineage>
</organism>
<gene>
    <name evidence="2" type="ORF">NBO_152g0003</name>
</gene>